<comment type="caution">
    <text evidence="1">The sequence shown here is derived from an EMBL/GenBank/DDBJ whole genome shotgun (WGS) entry which is preliminary data.</text>
</comment>
<dbReference type="Pfam" id="PF10109">
    <property type="entry name" value="Phage_TAC_7"/>
    <property type="match status" value="1"/>
</dbReference>
<dbReference type="RefSeq" id="WP_135483865.1">
    <property type="nucleotide sequence ID" value="NZ_SRMF01000005.1"/>
</dbReference>
<name>A0A4Z0W7G4_9GAMM</name>
<evidence type="ECO:0000313" key="2">
    <source>
        <dbReference type="Proteomes" id="UP000297475"/>
    </source>
</evidence>
<accession>A0A4Z0W7G4</accession>
<dbReference type="AlphaFoldDB" id="A0A4Z0W7G4"/>
<organism evidence="1 2">
    <name type="scientific">Natronospirillum operosum</name>
    <dbReference type="NCBI Taxonomy" id="2759953"/>
    <lineage>
        <taxon>Bacteria</taxon>
        <taxon>Pseudomonadati</taxon>
        <taxon>Pseudomonadota</taxon>
        <taxon>Gammaproteobacteria</taxon>
        <taxon>Oceanospirillales</taxon>
        <taxon>Natronospirillaceae</taxon>
        <taxon>Natronospirillum</taxon>
    </lineage>
</organism>
<dbReference type="OrthoDB" id="7065489at2"/>
<evidence type="ECO:0000313" key="1">
    <source>
        <dbReference type="EMBL" id="TGG92532.1"/>
    </source>
</evidence>
<dbReference type="EMBL" id="SRMF01000005">
    <property type="protein sequence ID" value="TGG92532.1"/>
    <property type="molecule type" value="Genomic_DNA"/>
</dbReference>
<dbReference type="Proteomes" id="UP000297475">
    <property type="component" value="Unassembled WGS sequence"/>
</dbReference>
<sequence length="115" mass="12661">MKIENGLAVIEKRDDVDIEELKDGLADRVELELLAPKEIGGEMRDTLVFEEPTGDHIDLMFKAGSQKAQGEVSWRIMGDCVGLSAAEVRTLGGRDIARLTAVLSYFLPDVRAGRM</sequence>
<protein>
    <submittedName>
        <fullName evidence="1">Phage tail assembly protein</fullName>
    </submittedName>
</protein>
<dbReference type="InterPro" id="IPR019289">
    <property type="entry name" value="Phage_tail_E/E"/>
</dbReference>
<proteinExistence type="predicted"/>
<gene>
    <name evidence="1" type="ORF">E4656_13770</name>
</gene>
<reference evidence="1 2" key="1">
    <citation type="submission" date="2019-04" db="EMBL/GenBank/DDBJ databases">
        <title>Natronospirillum operosus gen. nov., sp. nov., a haloalkaliphilic satellite isolated from decaying biomass of laboratory culture of cyanobacterium Geitlerinema sp. and proposal of Natronospirillaceae fam. nov. and Saccharospirillaceae fam. nov.</title>
        <authorList>
            <person name="Kevbrin V."/>
            <person name="Boltyanskaya Y."/>
            <person name="Koziaeva V."/>
            <person name="Grouzdev D.S."/>
            <person name="Park M."/>
            <person name="Cho J."/>
        </authorList>
    </citation>
    <scope>NUCLEOTIDE SEQUENCE [LARGE SCALE GENOMIC DNA]</scope>
    <source>
        <strain evidence="1 2">G-116</strain>
    </source>
</reference>
<keyword evidence="2" id="KW-1185">Reference proteome</keyword>